<dbReference type="SUPFAM" id="SSF48452">
    <property type="entry name" value="TPR-like"/>
    <property type="match status" value="1"/>
</dbReference>
<reference evidence="5 6" key="1">
    <citation type="journal article" date="2013" name="Curr. Biol.">
        <title>The Genome of the Foraminiferan Reticulomyxa filosa.</title>
        <authorList>
            <person name="Glockner G."/>
            <person name="Hulsmann N."/>
            <person name="Schleicher M."/>
            <person name="Noegel A.A."/>
            <person name="Eichinger L."/>
            <person name="Gallinger C."/>
            <person name="Pawlowski J."/>
            <person name="Sierra R."/>
            <person name="Euteneuer U."/>
            <person name="Pillet L."/>
            <person name="Moustafa A."/>
            <person name="Platzer M."/>
            <person name="Groth M."/>
            <person name="Szafranski K."/>
            <person name="Schliwa M."/>
        </authorList>
    </citation>
    <scope>NUCLEOTIDE SEQUENCE [LARGE SCALE GENOMIC DNA]</scope>
</reference>
<dbReference type="EMBL" id="ASPP01003497">
    <property type="protein sequence ID" value="ETO33309.1"/>
    <property type="molecule type" value="Genomic_DNA"/>
</dbReference>
<evidence type="ECO:0000256" key="4">
    <source>
        <dbReference type="SAM" id="Coils"/>
    </source>
</evidence>
<evidence type="ECO:0000313" key="5">
    <source>
        <dbReference type="EMBL" id="ETO33309.1"/>
    </source>
</evidence>
<dbReference type="PANTHER" id="PTHR45641:SF19">
    <property type="entry name" value="NEPHROCYSTIN-3"/>
    <property type="match status" value="1"/>
</dbReference>
<dbReference type="Proteomes" id="UP000023152">
    <property type="component" value="Unassembled WGS sequence"/>
</dbReference>
<keyword evidence="4" id="KW-0175">Coiled coil</keyword>
<name>X6P5D7_RETFI</name>
<dbReference type="Pfam" id="PF13424">
    <property type="entry name" value="TPR_12"/>
    <property type="match status" value="2"/>
</dbReference>
<evidence type="ECO:0000313" key="6">
    <source>
        <dbReference type="Proteomes" id="UP000023152"/>
    </source>
</evidence>
<dbReference type="PROSITE" id="PS50005">
    <property type="entry name" value="TPR"/>
    <property type="match status" value="1"/>
</dbReference>
<organism evidence="5 6">
    <name type="scientific">Reticulomyxa filosa</name>
    <dbReference type="NCBI Taxonomy" id="46433"/>
    <lineage>
        <taxon>Eukaryota</taxon>
        <taxon>Sar</taxon>
        <taxon>Rhizaria</taxon>
        <taxon>Retaria</taxon>
        <taxon>Foraminifera</taxon>
        <taxon>Monothalamids</taxon>
        <taxon>Reticulomyxidae</taxon>
        <taxon>Reticulomyxa</taxon>
    </lineage>
</organism>
<dbReference type="PANTHER" id="PTHR45641">
    <property type="entry name" value="TETRATRICOPEPTIDE REPEAT PROTEIN (AFU_ORTHOLOGUE AFUA_6G03870)"/>
    <property type="match status" value="1"/>
</dbReference>
<sequence>MLSLLFRKKYYIKEPKSQIKKWLNVFDNDFVKITLYRWTRYSFLSIFFVCIKRKKPNQVQFKQTLTYEHPLFFSWTCFVADLLCAPFFNFLFERKSIKREMSSIEGVVTIDSKEYTLNLISLTLEDLKEEIVKVAQENEQENALMKITDPNGHDIETDQQLQSMFPLCFHAYFEPKKEEERDEKSVPMIIETLNLDTHWNKNWRRANTKAVKTVMEMIKNNEQGLVVVVNNTNLWQIAISKSSVTLNDNSISLRVLINNGKAETQSFGEYCLYVLKSKMIQLNEINIDGNVYAVNCEIQCKGKDVKITTYLFVANAIVHPQLTQSISPISWNTKVHHDILVHVQDLEDKAEMCSSQMDLNDAISSLQEALKFSIDNIGANHPYIAILYCCFAKIYHRYMNYDKAIKYYKKAQTVFSKAFGEMHLHVGNTLYNLGNIYCNKGDYDKTIECYQHSLKIRKEILKINDTFIGSCYWNLASISEQYGDINKAQGYYEEAWKTNSALFGEWNEDTLQAKAGTQINI</sequence>
<dbReference type="AlphaFoldDB" id="X6P5D7"/>
<evidence type="ECO:0000256" key="3">
    <source>
        <dbReference type="PROSITE-ProRule" id="PRU00339"/>
    </source>
</evidence>
<feature type="repeat" description="TPR" evidence="3">
    <location>
        <begin position="427"/>
        <end position="460"/>
    </location>
</feature>
<keyword evidence="1" id="KW-0677">Repeat</keyword>
<evidence type="ECO:0000256" key="1">
    <source>
        <dbReference type="ARBA" id="ARBA00022737"/>
    </source>
</evidence>
<comment type="caution">
    <text evidence="5">The sequence shown here is derived from an EMBL/GenBank/DDBJ whole genome shotgun (WGS) entry which is preliminary data.</text>
</comment>
<gene>
    <name evidence="5" type="ORF">RFI_03799</name>
</gene>
<evidence type="ECO:0000256" key="2">
    <source>
        <dbReference type="ARBA" id="ARBA00022803"/>
    </source>
</evidence>
<dbReference type="Gene3D" id="1.25.40.10">
    <property type="entry name" value="Tetratricopeptide repeat domain"/>
    <property type="match status" value="1"/>
</dbReference>
<dbReference type="InterPro" id="IPR019734">
    <property type="entry name" value="TPR_rpt"/>
</dbReference>
<accession>X6P5D7</accession>
<keyword evidence="6" id="KW-1185">Reference proteome</keyword>
<keyword evidence="2 3" id="KW-0802">TPR repeat</keyword>
<proteinExistence type="predicted"/>
<dbReference type="SMART" id="SM00028">
    <property type="entry name" value="TPR"/>
    <property type="match status" value="4"/>
</dbReference>
<dbReference type="InterPro" id="IPR011990">
    <property type="entry name" value="TPR-like_helical_dom_sf"/>
</dbReference>
<protein>
    <submittedName>
        <fullName evidence="5">Uncharacterized protein</fullName>
    </submittedName>
</protein>
<feature type="coiled-coil region" evidence="4">
    <location>
        <begin position="117"/>
        <end position="144"/>
    </location>
</feature>
<dbReference type="OrthoDB" id="2150741at2759"/>